<feature type="compositionally biased region" description="Basic and acidic residues" evidence="2">
    <location>
        <begin position="69"/>
        <end position="78"/>
    </location>
</feature>
<dbReference type="EMBL" id="GITU01004185">
    <property type="protein sequence ID" value="MBC1172888.1"/>
    <property type="molecule type" value="Transcribed_RNA"/>
</dbReference>
<name>A0A7G3AM52_LUTLO</name>
<dbReference type="VEuPathDB" id="VectorBase:LLONM1_001946"/>
<keyword evidence="1" id="KW-0175">Coiled coil</keyword>
<sequence>MTDLVENGSSEVEKCANEGPEGIAKEQDWKALYEKLEQDLQKRTTENEILKSRIACLEKEQNNPSEASKSNKNEKQNDDMLTKAKELLFERTKICKRQEQQIEALKIQIDSLKEVLQVSKDMLEIRNMENKHFQEQFTALDGRLKSEREHHVITEKKLILSKRMYGDLRKEHDLQSSIFKELQETYKSKIKVLTTQIEQLKKKDTEENQTNGN</sequence>
<dbReference type="KEGG" id="lll:129787394"/>
<protein>
    <submittedName>
        <fullName evidence="3">Uncharacterized protein</fullName>
    </submittedName>
</protein>
<organism evidence="3">
    <name type="scientific">Lutzomyia longipalpis</name>
    <name type="common">Sand fly</name>
    <dbReference type="NCBI Taxonomy" id="7200"/>
    <lineage>
        <taxon>Eukaryota</taxon>
        <taxon>Metazoa</taxon>
        <taxon>Ecdysozoa</taxon>
        <taxon>Arthropoda</taxon>
        <taxon>Hexapoda</taxon>
        <taxon>Insecta</taxon>
        <taxon>Pterygota</taxon>
        <taxon>Neoptera</taxon>
        <taxon>Endopterygota</taxon>
        <taxon>Diptera</taxon>
        <taxon>Nematocera</taxon>
        <taxon>Psychodoidea</taxon>
        <taxon>Psychodidae</taxon>
        <taxon>Lutzomyia</taxon>
        <taxon>Lutzomyia</taxon>
    </lineage>
</organism>
<feature type="region of interest" description="Disordered" evidence="2">
    <location>
        <begin position="56"/>
        <end position="78"/>
    </location>
</feature>
<evidence type="ECO:0000256" key="1">
    <source>
        <dbReference type="SAM" id="Coils"/>
    </source>
</evidence>
<evidence type="ECO:0000313" key="3">
    <source>
        <dbReference type="EMBL" id="MBC1172888.1"/>
    </source>
</evidence>
<feature type="coiled-coil region" evidence="1">
    <location>
        <begin position="95"/>
        <end position="122"/>
    </location>
</feature>
<dbReference type="GeneID" id="129787394"/>
<evidence type="ECO:0000256" key="2">
    <source>
        <dbReference type="SAM" id="MobiDB-lite"/>
    </source>
</evidence>
<dbReference type="OrthoDB" id="6620016at2759"/>
<dbReference type="RefSeq" id="XP_055678962.1">
    <property type="nucleotide sequence ID" value="XM_055822987.1"/>
</dbReference>
<feature type="region of interest" description="Disordered" evidence="2">
    <location>
        <begin position="1"/>
        <end position="21"/>
    </location>
</feature>
<reference evidence="3" key="1">
    <citation type="journal article" date="2020" name="BMC">
        <title>Leishmania infection induces a limited differential gene expression in the sand fly midgut.</title>
        <authorList>
            <person name="Coutinho-Abreu I.V."/>
            <person name="Serafim T.D."/>
            <person name="Meneses C."/>
            <person name="Kamhawi S."/>
            <person name="Oliveira F."/>
            <person name="Valenzuela J.G."/>
        </authorList>
    </citation>
    <scope>NUCLEOTIDE SEQUENCE</scope>
    <source>
        <strain evidence="3">Jacobina</strain>
        <tissue evidence="3">Midgut</tissue>
    </source>
</reference>
<proteinExistence type="predicted"/>
<accession>A0A7G3AM52</accession>
<dbReference type="AlphaFoldDB" id="A0A7G3AM52"/>